<reference evidence="1 2" key="1">
    <citation type="submission" date="2019-11" db="EMBL/GenBank/DDBJ databases">
        <authorList>
            <person name="Holert J."/>
        </authorList>
    </citation>
    <scope>NUCLEOTIDE SEQUENCE [LARGE SCALE GENOMIC DNA]</scope>
    <source>
        <strain evidence="1">BC5_2</strain>
    </source>
</reference>
<sequence>MMKSLSKPLLLVDVEVANKIIRTQYASSRLIIVKGKQSSTDSAGPIYLMT</sequence>
<accession>A0A5S9Q4F5</accession>
<proteinExistence type="predicted"/>
<gene>
    <name evidence="1" type="ORF">DPBNPPHM_01415</name>
</gene>
<evidence type="ECO:0000313" key="1">
    <source>
        <dbReference type="EMBL" id="CAA0110802.1"/>
    </source>
</evidence>
<dbReference type="Proteomes" id="UP000434580">
    <property type="component" value="Unassembled WGS sequence"/>
</dbReference>
<organism evidence="1 2">
    <name type="scientific">BD1-7 clade bacterium</name>
    <dbReference type="NCBI Taxonomy" id="2029982"/>
    <lineage>
        <taxon>Bacteria</taxon>
        <taxon>Pseudomonadati</taxon>
        <taxon>Pseudomonadota</taxon>
        <taxon>Gammaproteobacteria</taxon>
        <taxon>Cellvibrionales</taxon>
        <taxon>Spongiibacteraceae</taxon>
        <taxon>BD1-7 clade</taxon>
    </lineage>
</organism>
<dbReference type="EMBL" id="CACSII010000016">
    <property type="protein sequence ID" value="CAA0110802.1"/>
    <property type="molecule type" value="Genomic_DNA"/>
</dbReference>
<dbReference type="AlphaFoldDB" id="A0A5S9Q4F5"/>
<name>A0A5S9Q4F5_9GAMM</name>
<protein>
    <submittedName>
        <fullName evidence="1">Uncharacterized protein</fullName>
    </submittedName>
</protein>
<evidence type="ECO:0000313" key="2">
    <source>
        <dbReference type="Proteomes" id="UP000434580"/>
    </source>
</evidence>